<feature type="transmembrane region" description="Helical" evidence="6">
    <location>
        <begin position="188"/>
        <end position="206"/>
    </location>
</feature>
<feature type="transmembrane region" description="Helical" evidence="6">
    <location>
        <begin position="76"/>
        <end position="94"/>
    </location>
</feature>
<evidence type="ECO:0000313" key="7">
    <source>
        <dbReference type="EMBL" id="WTW73654.1"/>
    </source>
</evidence>
<organism evidence="7">
    <name type="scientific">Streptomyces sp. NBC_00008</name>
    <dbReference type="NCBI Taxonomy" id="2903610"/>
    <lineage>
        <taxon>Bacteria</taxon>
        <taxon>Bacillati</taxon>
        <taxon>Actinomycetota</taxon>
        <taxon>Actinomycetes</taxon>
        <taxon>Kitasatosporales</taxon>
        <taxon>Streptomycetaceae</taxon>
        <taxon>Streptomyces</taxon>
    </lineage>
</organism>
<reference evidence="7" key="1">
    <citation type="submission" date="2022-10" db="EMBL/GenBank/DDBJ databases">
        <title>The complete genomes of actinobacterial strains from the NBC collection.</title>
        <authorList>
            <person name="Joergensen T.S."/>
            <person name="Alvarez Arevalo M."/>
            <person name="Sterndorff E.B."/>
            <person name="Faurdal D."/>
            <person name="Vuksanovic O."/>
            <person name="Mourched A.-S."/>
            <person name="Charusanti P."/>
            <person name="Shaw S."/>
            <person name="Blin K."/>
            <person name="Weber T."/>
        </authorList>
    </citation>
    <scope>NUCLEOTIDE SEQUENCE</scope>
    <source>
        <strain evidence="7">NBC_00008</strain>
    </source>
</reference>
<feature type="transmembrane region" description="Helical" evidence="6">
    <location>
        <begin position="151"/>
        <end position="176"/>
    </location>
</feature>
<keyword evidence="5 6" id="KW-0472">Membrane</keyword>
<dbReference type="AlphaFoldDB" id="A0AAU2W3D7"/>
<dbReference type="GO" id="GO:0005886">
    <property type="term" value="C:plasma membrane"/>
    <property type="evidence" value="ECO:0007669"/>
    <property type="project" value="UniProtKB-SubCell"/>
</dbReference>
<keyword evidence="4 6" id="KW-1133">Transmembrane helix</keyword>
<dbReference type="InterPro" id="IPR001123">
    <property type="entry name" value="LeuE-type"/>
</dbReference>
<gene>
    <name evidence="7" type="ORF">OG398_38140</name>
</gene>
<dbReference type="PANTHER" id="PTHR30086:SF20">
    <property type="entry name" value="ARGININE EXPORTER PROTEIN ARGO-RELATED"/>
    <property type="match status" value="1"/>
</dbReference>
<name>A0AAU2W3D7_9ACTN</name>
<feature type="transmembrane region" description="Helical" evidence="6">
    <location>
        <begin position="115"/>
        <end position="139"/>
    </location>
</feature>
<dbReference type="EMBL" id="CP108313">
    <property type="protein sequence ID" value="WTW73654.1"/>
    <property type="molecule type" value="Genomic_DNA"/>
</dbReference>
<feature type="transmembrane region" description="Helical" evidence="6">
    <location>
        <begin position="39"/>
        <end position="64"/>
    </location>
</feature>
<evidence type="ECO:0000256" key="1">
    <source>
        <dbReference type="ARBA" id="ARBA00004651"/>
    </source>
</evidence>
<keyword evidence="2" id="KW-1003">Cell membrane</keyword>
<proteinExistence type="predicted"/>
<dbReference type="GO" id="GO:0015171">
    <property type="term" value="F:amino acid transmembrane transporter activity"/>
    <property type="evidence" value="ECO:0007669"/>
    <property type="project" value="TreeGrafter"/>
</dbReference>
<evidence type="ECO:0000256" key="6">
    <source>
        <dbReference type="SAM" id="Phobius"/>
    </source>
</evidence>
<evidence type="ECO:0000256" key="5">
    <source>
        <dbReference type="ARBA" id="ARBA00023136"/>
    </source>
</evidence>
<dbReference type="PANTHER" id="PTHR30086">
    <property type="entry name" value="ARGININE EXPORTER PROTEIN ARGO"/>
    <property type="match status" value="1"/>
</dbReference>
<dbReference type="Pfam" id="PF01810">
    <property type="entry name" value="LysE"/>
    <property type="match status" value="1"/>
</dbReference>
<evidence type="ECO:0000256" key="4">
    <source>
        <dbReference type="ARBA" id="ARBA00022989"/>
    </source>
</evidence>
<evidence type="ECO:0000256" key="3">
    <source>
        <dbReference type="ARBA" id="ARBA00022692"/>
    </source>
</evidence>
<accession>A0AAU2W3D7</accession>
<protein>
    <submittedName>
        <fullName evidence="7">LysE family transporter</fullName>
    </submittedName>
</protein>
<sequence>MTDAVVAGLFAGYGLAMPVGAVAVLMVNMTAATSLRTGAAAAIGAATADAGYAVAAVLGGSSLVVAVRPVLGPLRWAAFAILAFMAARVLRAALRRGPDAAADTTAHPPVTPLRAYVTYLSLTALNPWPAIYFVTLAFGQQAQHPMRGAESVVYLTAVTFASASWQLLLAGGGRLLGGALTGPRGRTVTAAVSSCLILGLGLHMAVG</sequence>
<keyword evidence="3 6" id="KW-0812">Transmembrane</keyword>
<comment type="subcellular location">
    <subcellularLocation>
        <location evidence="1">Cell membrane</location>
        <topology evidence="1">Multi-pass membrane protein</topology>
    </subcellularLocation>
</comment>
<evidence type="ECO:0000256" key="2">
    <source>
        <dbReference type="ARBA" id="ARBA00022475"/>
    </source>
</evidence>
<feature type="transmembrane region" description="Helical" evidence="6">
    <location>
        <begin position="6"/>
        <end position="27"/>
    </location>
</feature>